<keyword evidence="3" id="KW-1185">Reference proteome</keyword>
<sequence>MSIIIAQTPITYFGSDIQKSLGSLHGFRWAKYPGEKPLPGHNYTGPGISEDKLTALESKLSDDSEIQKQIVAIQQQLINVVDKTQLQNLSSLISNLDDKITKQKKDLKQLIDNINPGISEDKLQRELTKFTTELQKEIKNIDDSVIQQQITTINNEVLKQEKNIAALEKNLKEENKSYFNLPFRNLRDENASISYNIDKSRESEYEKYGITANIIEFFRIQISISKPKAYLMVIVYHIYISYTGKIILHKDNIKEIKRSKVGKGTELLKKINIYTGRNCYIPTDGNCFIKCVNHVLNKDLTNEFKNFIINFPKVNRKRVMTTARINEFNKKCETSFQIHTLKNRNLRPRDVKRELDWVLYLHNSHFCLIRRNEKNLGIKEIEDNYEQVWKTCRDDNVVTQVSPLKLNVFSNMSDDT</sequence>
<dbReference type="GeneID" id="20243180"/>
<dbReference type="HOGENOM" id="CLU_023431_0_0_1"/>
<dbReference type="OrthoDB" id="6324656at2759"/>
<dbReference type="KEGG" id="lgi:LOTGIDRAFT_175428"/>
<proteinExistence type="predicted"/>
<feature type="coiled-coil region" evidence="1">
    <location>
        <begin position="86"/>
        <end position="177"/>
    </location>
</feature>
<organism evidence="2 3">
    <name type="scientific">Lottia gigantea</name>
    <name type="common">Giant owl limpet</name>
    <dbReference type="NCBI Taxonomy" id="225164"/>
    <lineage>
        <taxon>Eukaryota</taxon>
        <taxon>Metazoa</taxon>
        <taxon>Spiralia</taxon>
        <taxon>Lophotrochozoa</taxon>
        <taxon>Mollusca</taxon>
        <taxon>Gastropoda</taxon>
        <taxon>Patellogastropoda</taxon>
        <taxon>Lottioidea</taxon>
        <taxon>Lottiidae</taxon>
        <taxon>Lottia</taxon>
    </lineage>
</organism>
<dbReference type="EMBL" id="KB201803">
    <property type="protein sequence ID" value="ESO94428.1"/>
    <property type="molecule type" value="Genomic_DNA"/>
</dbReference>
<reference evidence="2 3" key="1">
    <citation type="journal article" date="2013" name="Nature">
        <title>Insights into bilaterian evolution from three spiralian genomes.</title>
        <authorList>
            <person name="Simakov O."/>
            <person name="Marletaz F."/>
            <person name="Cho S.J."/>
            <person name="Edsinger-Gonzales E."/>
            <person name="Havlak P."/>
            <person name="Hellsten U."/>
            <person name="Kuo D.H."/>
            <person name="Larsson T."/>
            <person name="Lv J."/>
            <person name="Arendt D."/>
            <person name="Savage R."/>
            <person name="Osoegawa K."/>
            <person name="de Jong P."/>
            <person name="Grimwood J."/>
            <person name="Chapman J.A."/>
            <person name="Shapiro H."/>
            <person name="Aerts A."/>
            <person name="Otillar R.P."/>
            <person name="Terry A.Y."/>
            <person name="Boore J.L."/>
            <person name="Grigoriev I.V."/>
            <person name="Lindberg D.R."/>
            <person name="Seaver E.C."/>
            <person name="Weisblat D.A."/>
            <person name="Putnam N.H."/>
            <person name="Rokhsar D.S."/>
        </authorList>
    </citation>
    <scope>NUCLEOTIDE SEQUENCE [LARGE SCALE GENOMIC DNA]</scope>
</reference>
<name>V3ZSK6_LOTGI</name>
<dbReference type="CTD" id="20243180"/>
<accession>V3ZSK6</accession>
<evidence type="ECO:0000313" key="2">
    <source>
        <dbReference type="EMBL" id="ESO94428.1"/>
    </source>
</evidence>
<gene>
    <name evidence="2" type="ORF">LOTGIDRAFT_175428</name>
</gene>
<keyword evidence="1" id="KW-0175">Coiled coil</keyword>
<evidence type="ECO:0000313" key="3">
    <source>
        <dbReference type="Proteomes" id="UP000030746"/>
    </source>
</evidence>
<dbReference type="RefSeq" id="XP_009054891.1">
    <property type="nucleotide sequence ID" value="XM_009056643.1"/>
</dbReference>
<protein>
    <submittedName>
        <fullName evidence="2">Uncharacterized protein</fullName>
    </submittedName>
</protein>
<dbReference type="AlphaFoldDB" id="V3ZSK6"/>
<dbReference type="Proteomes" id="UP000030746">
    <property type="component" value="Unassembled WGS sequence"/>
</dbReference>
<evidence type="ECO:0000256" key="1">
    <source>
        <dbReference type="SAM" id="Coils"/>
    </source>
</evidence>